<feature type="domain" description="tRNA pseudouridylate synthase B C-terminal" evidence="8">
    <location>
        <begin position="216"/>
        <end position="247"/>
    </location>
</feature>
<dbReference type="InterPro" id="IPR032819">
    <property type="entry name" value="TruB_C"/>
</dbReference>
<dbReference type="PATRIC" id="fig|1618742.3.peg.138"/>
<dbReference type="PANTHER" id="PTHR13767">
    <property type="entry name" value="TRNA-PSEUDOURIDINE SYNTHASE"/>
    <property type="match status" value="1"/>
</dbReference>
<sequence>MFSQNILLVDKPAGWSSYDVIRYLKRELKSKFGKTPRVNSRGRTSEHLEDRPLTPGVGENFDLKTDLLKSDLKIGHAGTLDPMATGLLVVLLGDATKKFAEFQKLKKEYEAVIEFGKKTDTYDKEGKIVFDYDKSFEINQEQVEKALNNFVGKINQVPPPHSAVKVSGRRAYDLARAGKKFELAPKQVEVYEAKILRIKDKRLWINFTVSSGTYIRSLAHDLGEMLGYGAYLTELRRTKIGDYDVKDAEKIN</sequence>
<evidence type="ECO:0000256" key="5">
    <source>
        <dbReference type="HAMAP-Rule" id="MF_01080"/>
    </source>
</evidence>
<evidence type="ECO:0000313" key="10">
    <source>
        <dbReference type="Proteomes" id="UP000033876"/>
    </source>
</evidence>
<dbReference type="CDD" id="cd02573">
    <property type="entry name" value="PseudoU_synth_EcTruB"/>
    <property type="match status" value="1"/>
</dbReference>
<comment type="caution">
    <text evidence="9">The sequence shown here is derived from an EMBL/GenBank/DDBJ whole genome shotgun (WGS) entry which is preliminary data.</text>
</comment>
<evidence type="ECO:0000256" key="4">
    <source>
        <dbReference type="ARBA" id="ARBA00023235"/>
    </source>
</evidence>
<evidence type="ECO:0000313" key="9">
    <source>
        <dbReference type="EMBL" id="KKQ35847.1"/>
    </source>
</evidence>
<dbReference type="HAMAP" id="MF_01080">
    <property type="entry name" value="TruB_bact"/>
    <property type="match status" value="1"/>
</dbReference>
<proteinExistence type="inferred from homology"/>
<dbReference type="GO" id="GO:1990481">
    <property type="term" value="P:mRNA pseudouridine synthesis"/>
    <property type="evidence" value="ECO:0007669"/>
    <property type="project" value="TreeGrafter"/>
</dbReference>
<dbReference type="Proteomes" id="UP000033876">
    <property type="component" value="Unassembled WGS sequence"/>
</dbReference>
<dbReference type="InterPro" id="IPR002501">
    <property type="entry name" value="PsdUridine_synth_N"/>
</dbReference>
<keyword evidence="3 5" id="KW-0819">tRNA processing</keyword>
<organism evidence="9 10">
    <name type="scientific">Candidatus Nomurabacteria bacterium GW2011_GWB1_37_5</name>
    <dbReference type="NCBI Taxonomy" id="1618742"/>
    <lineage>
        <taxon>Bacteria</taxon>
        <taxon>Candidatus Nomuraibacteriota</taxon>
    </lineage>
</organism>
<evidence type="ECO:0000256" key="3">
    <source>
        <dbReference type="ARBA" id="ARBA00022694"/>
    </source>
</evidence>
<protein>
    <recommendedName>
        <fullName evidence="5">tRNA pseudouridine synthase B</fullName>
        <ecNumber evidence="5">5.4.99.25</ecNumber>
    </recommendedName>
    <alternativeName>
        <fullName evidence="5">tRNA pseudouridine(55) synthase</fullName>
        <shortName evidence="5">Psi55 synthase</shortName>
    </alternativeName>
    <alternativeName>
        <fullName evidence="5">tRNA pseudouridylate synthase</fullName>
    </alternativeName>
    <alternativeName>
        <fullName evidence="5">tRNA-uridine isomerase</fullName>
    </alternativeName>
</protein>
<comment type="catalytic activity">
    <reaction evidence="1 5">
        <text>uridine(55) in tRNA = pseudouridine(55) in tRNA</text>
        <dbReference type="Rhea" id="RHEA:42532"/>
        <dbReference type="Rhea" id="RHEA-COMP:10101"/>
        <dbReference type="Rhea" id="RHEA-COMP:10102"/>
        <dbReference type="ChEBI" id="CHEBI:65314"/>
        <dbReference type="ChEBI" id="CHEBI:65315"/>
        <dbReference type="EC" id="5.4.99.25"/>
    </reaction>
</comment>
<evidence type="ECO:0000259" key="7">
    <source>
        <dbReference type="Pfam" id="PF01509"/>
    </source>
</evidence>
<feature type="region of interest" description="Disordered" evidence="6">
    <location>
        <begin position="34"/>
        <end position="55"/>
    </location>
</feature>
<dbReference type="GO" id="GO:0031119">
    <property type="term" value="P:tRNA pseudouridine synthesis"/>
    <property type="evidence" value="ECO:0007669"/>
    <property type="project" value="UniProtKB-UniRule"/>
</dbReference>
<evidence type="ECO:0000256" key="2">
    <source>
        <dbReference type="ARBA" id="ARBA00005642"/>
    </source>
</evidence>
<dbReference type="SUPFAM" id="SSF55120">
    <property type="entry name" value="Pseudouridine synthase"/>
    <property type="match status" value="1"/>
</dbReference>
<evidence type="ECO:0000259" key="8">
    <source>
        <dbReference type="Pfam" id="PF16198"/>
    </source>
</evidence>
<dbReference type="Pfam" id="PF16198">
    <property type="entry name" value="TruB_C_2"/>
    <property type="match status" value="1"/>
</dbReference>
<dbReference type="Pfam" id="PF01509">
    <property type="entry name" value="TruB_N"/>
    <property type="match status" value="1"/>
</dbReference>
<dbReference type="GO" id="GO:0160148">
    <property type="term" value="F:tRNA pseudouridine(55) synthase activity"/>
    <property type="evidence" value="ECO:0007669"/>
    <property type="project" value="UniProtKB-EC"/>
</dbReference>
<feature type="active site" description="Nucleophile" evidence="5">
    <location>
        <position position="81"/>
    </location>
</feature>
<dbReference type="EC" id="5.4.99.25" evidence="5"/>
<reference evidence="9 10" key="1">
    <citation type="journal article" date="2015" name="Nature">
        <title>rRNA introns, odd ribosomes, and small enigmatic genomes across a large radiation of phyla.</title>
        <authorList>
            <person name="Brown C.T."/>
            <person name="Hug L.A."/>
            <person name="Thomas B.C."/>
            <person name="Sharon I."/>
            <person name="Castelle C.J."/>
            <person name="Singh A."/>
            <person name="Wilkins M.J."/>
            <person name="Williams K.H."/>
            <person name="Banfield J.F."/>
        </authorList>
    </citation>
    <scope>NUCLEOTIDE SEQUENCE [LARGE SCALE GENOMIC DNA]</scope>
</reference>
<comment type="similarity">
    <text evidence="2 5">Belongs to the pseudouridine synthase TruB family. Type 1 subfamily.</text>
</comment>
<evidence type="ECO:0000256" key="6">
    <source>
        <dbReference type="SAM" id="MobiDB-lite"/>
    </source>
</evidence>
<dbReference type="Gene3D" id="3.30.2350.10">
    <property type="entry name" value="Pseudouridine synthase"/>
    <property type="match status" value="1"/>
</dbReference>
<dbReference type="PANTHER" id="PTHR13767:SF2">
    <property type="entry name" value="PSEUDOURIDYLATE SYNTHASE TRUB1"/>
    <property type="match status" value="1"/>
</dbReference>
<feature type="domain" description="Pseudouridine synthase II N-terminal" evidence="7">
    <location>
        <begin position="73"/>
        <end position="215"/>
    </location>
</feature>
<dbReference type="NCBIfam" id="TIGR00431">
    <property type="entry name" value="TruB"/>
    <property type="match status" value="1"/>
</dbReference>
<dbReference type="GO" id="GO:0003723">
    <property type="term" value="F:RNA binding"/>
    <property type="evidence" value="ECO:0007669"/>
    <property type="project" value="InterPro"/>
</dbReference>
<keyword evidence="4 5" id="KW-0413">Isomerase</keyword>
<comment type="function">
    <text evidence="5">Responsible for synthesis of pseudouridine from uracil-55 in the psi GC loop of transfer RNAs.</text>
</comment>
<accession>A0A0G0H0W2</accession>
<dbReference type="InterPro" id="IPR020103">
    <property type="entry name" value="PsdUridine_synth_cat_dom_sf"/>
</dbReference>
<dbReference type="AlphaFoldDB" id="A0A0G0H0W2"/>
<dbReference type="InterPro" id="IPR014780">
    <property type="entry name" value="tRNA_psdUridine_synth_TruB"/>
</dbReference>
<feature type="compositionally biased region" description="Basic and acidic residues" evidence="6">
    <location>
        <begin position="43"/>
        <end position="52"/>
    </location>
</feature>
<gene>
    <name evidence="5" type="primary">truB</name>
    <name evidence="9" type="ORF">US50_C0004G0036</name>
</gene>
<name>A0A0G0H0W2_9BACT</name>
<evidence type="ECO:0000256" key="1">
    <source>
        <dbReference type="ARBA" id="ARBA00000385"/>
    </source>
</evidence>
<dbReference type="EMBL" id="LBTF01000004">
    <property type="protein sequence ID" value="KKQ35847.1"/>
    <property type="molecule type" value="Genomic_DNA"/>
</dbReference>